<evidence type="ECO:0000313" key="1">
    <source>
        <dbReference type="EMBL" id="QHU07230.1"/>
    </source>
</evidence>
<organism evidence="1">
    <name type="scientific">viral metagenome</name>
    <dbReference type="NCBI Taxonomy" id="1070528"/>
    <lineage>
        <taxon>unclassified sequences</taxon>
        <taxon>metagenomes</taxon>
        <taxon>organismal metagenomes</taxon>
    </lineage>
</organism>
<proteinExistence type="predicted"/>
<accession>A0A6C0JRC0</accession>
<name>A0A6C0JRC0_9ZZZZ</name>
<sequence length="370" mass="44255">MNEFNNIQNKNLLIKASINMLKDKLNITLSHNDENFKKTFDNIFETLFNKYKDNTIELKKINTFFLNNIKNAYQNNNNIIKKEQHIDKEPEKENKLNDDYLDIKIKELEEIRSIVPDYDNIDVYNNNISKKNIDDNNEKTNESSTLPTSIINYNNIVNTKAYKSFVISSINRDWILKQNRNNIDISLNLDIDYKIYNYIPDKLLMPSFLSLLTPLIKMKITASSNEYYYNFICSEKNKNWDTWTSLDEFEFNLNNKNLNLIFYDINNDLIDLGYDNIKIISYNKETKNDYNYFKLFLNKNLNIFNNFNIYENIIINANNKLIKQNVYNIDNNNNNSIYIIDFKKEINNLENTTILKYNDQFTLIIKYYIK</sequence>
<dbReference type="AlphaFoldDB" id="A0A6C0JRC0"/>
<dbReference type="EMBL" id="MN740684">
    <property type="protein sequence ID" value="QHU07230.1"/>
    <property type="molecule type" value="Genomic_DNA"/>
</dbReference>
<protein>
    <submittedName>
        <fullName evidence="1">Uncharacterized protein</fullName>
    </submittedName>
</protein>
<reference evidence="1" key="1">
    <citation type="journal article" date="2020" name="Nature">
        <title>Giant virus diversity and host interactions through global metagenomics.</title>
        <authorList>
            <person name="Schulz F."/>
            <person name="Roux S."/>
            <person name="Paez-Espino D."/>
            <person name="Jungbluth S."/>
            <person name="Walsh D.A."/>
            <person name="Denef V.J."/>
            <person name="McMahon K.D."/>
            <person name="Konstantinidis K.T."/>
            <person name="Eloe-Fadrosh E.A."/>
            <person name="Kyrpides N.C."/>
            <person name="Woyke T."/>
        </authorList>
    </citation>
    <scope>NUCLEOTIDE SEQUENCE</scope>
    <source>
        <strain evidence="1">GVMAG-S-1040241-154</strain>
    </source>
</reference>